<reference evidence="1 2" key="1">
    <citation type="submission" date="2023-05" db="EMBL/GenBank/DDBJ databases">
        <title>B98-5 Cell Line De Novo Hybrid Assembly: An Optical Mapping Approach.</title>
        <authorList>
            <person name="Kananen K."/>
            <person name="Auerbach J.A."/>
            <person name="Kautto E."/>
            <person name="Blachly J.S."/>
        </authorList>
    </citation>
    <scope>NUCLEOTIDE SEQUENCE [LARGE SCALE GENOMIC DNA]</scope>
    <source>
        <strain evidence="1">B95-8</strain>
        <tissue evidence="1">Cell line</tissue>
    </source>
</reference>
<organism evidence="1 2">
    <name type="scientific">Saguinus oedipus</name>
    <name type="common">Cotton-top tamarin</name>
    <name type="synonym">Oedipomidas oedipus</name>
    <dbReference type="NCBI Taxonomy" id="9490"/>
    <lineage>
        <taxon>Eukaryota</taxon>
        <taxon>Metazoa</taxon>
        <taxon>Chordata</taxon>
        <taxon>Craniata</taxon>
        <taxon>Vertebrata</taxon>
        <taxon>Euteleostomi</taxon>
        <taxon>Mammalia</taxon>
        <taxon>Eutheria</taxon>
        <taxon>Euarchontoglires</taxon>
        <taxon>Primates</taxon>
        <taxon>Haplorrhini</taxon>
        <taxon>Platyrrhini</taxon>
        <taxon>Cebidae</taxon>
        <taxon>Callitrichinae</taxon>
        <taxon>Saguinus</taxon>
    </lineage>
</organism>
<dbReference type="PRINTS" id="PR00785">
    <property type="entry name" value="NCTRNSLOCATR"/>
</dbReference>
<dbReference type="Gene3D" id="3.30.450.20">
    <property type="entry name" value="PAS domain"/>
    <property type="match status" value="1"/>
</dbReference>
<accession>A0ABQ9UXJ4</accession>
<comment type="caution">
    <text evidence="1">The sequence shown here is derived from an EMBL/GenBank/DDBJ whole genome shotgun (WGS) entry which is preliminary data.</text>
</comment>
<protein>
    <submittedName>
        <fullName evidence="1">Basic helix-loop-helix ARNT-like protein 2</fullName>
    </submittedName>
</protein>
<evidence type="ECO:0000313" key="2">
    <source>
        <dbReference type="Proteomes" id="UP001266305"/>
    </source>
</evidence>
<dbReference type="EMBL" id="JASSZA010000009">
    <property type="protein sequence ID" value="KAK2101788.1"/>
    <property type="molecule type" value="Genomic_DNA"/>
</dbReference>
<keyword evidence="2" id="KW-1185">Reference proteome</keyword>
<dbReference type="PANTHER" id="PTHR23042">
    <property type="entry name" value="CIRCADIAN PROTEIN CLOCK/ARNT/BMAL/PAS"/>
    <property type="match status" value="1"/>
</dbReference>
<sequence>MKSAQSSLNTSKGNRYSACSIVELASLTGQSLFDFLHPKDVAKVKEQLSSFDISPGEKLIDAKTGLQVHSNFHPGRAHVYSGSRRSFFCRIKSCKISVKEEHECLPNSKKKVVESCLMSHMKLPGLEVTAELEIIVHEEEIQQYTQNPLVSCARVADAICQCPMGYPPSTHQCRQRVPLASGVQRRDSA</sequence>
<dbReference type="InterPro" id="IPR001067">
    <property type="entry name" value="Nuc_translocat"/>
</dbReference>
<dbReference type="InterPro" id="IPR050933">
    <property type="entry name" value="Circadian_TF"/>
</dbReference>
<name>A0ABQ9UXJ4_SAGOE</name>
<dbReference type="Proteomes" id="UP001266305">
    <property type="component" value="Unassembled WGS sequence"/>
</dbReference>
<proteinExistence type="predicted"/>
<evidence type="ECO:0000313" key="1">
    <source>
        <dbReference type="EMBL" id="KAK2101788.1"/>
    </source>
</evidence>
<gene>
    <name evidence="1" type="primary">BMAL2_2</name>
    <name evidence="1" type="ORF">P7K49_019454</name>
</gene>